<dbReference type="PANTHER" id="PTHR24096">
    <property type="entry name" value="LONG-CHAIN-FATTY-ACID--COA LIGASE"/>
    <property type="match status" value="1"/>
</dbReference>
<dbReference type="OrthoDB" id="6509636at2759"/>
<dbReference type="VEuPathDB" id="FungiDB:CIHG_02379"/>
<sequence length="580" mass="64318">MHLGIRKSRGPRRNCRKAIGQTSLERRPTHSKLRRVPTPLNIWSTGSEPSDIAIPDTSFNNSPTDTTVWHWLFECPETSPLHRFPPEKLAGYTNAVTKERVNWAQVKECATYVSCMVAGASPAYNVEEMTYALKTADAKFLMTSPGSIEVAAAAAQKVGIPRKHIFLLEGEVQGYITFKQLQDIGRSYGENGQAPPFQLPVGRTNKELCGFLNFSSGTTGLPKAVMLSHHNVIAQCMQLKAITPPVGRKTVMGALPLFHITGLVKFMNCPMFFNDELIMLPQFNMELMLQTIVEYQISELVLVPPLVIRLVNDPIASKYDLSCVKRISCGAAPLSEQITQLLQQKFPQSGFKQGYGMTESCSCITSHSPKYYDYKYANTVGDIVPSTTVKIIDDNGKELGYNQPGEIIAKGPQIAMGYLGNPTATAEAFDTDGFLHTGDIGYMTEEGLIRIVDRIKEMIKVKGIAVAPAELEDLLLGHPDVADCAVLGVKDDYAGEKPKAYVVLRDGLSVSEEMGKKLMKYVSERKVRFKWVEEIEFTDAVPKSPSGKILRRVLREKERSGKDRGFTVKRDGWDGQRAKL</sequence>
<feature type="compositionally biased region" description="Basic residues" evidence="1">
    <location>
        <begin position="1"/>
        <end position="16"/>
    </location>
</feature>
<dbReference type="GO" id="GO:0016405">
    <property type="term" value="F:CoA-ligase activity"/>
    <property type="evidence" value="ECO:0007669"/>
    <property type="project" value="TreeGrafter"/>
</dbReference>
<dbReference type="EMBL" id="DS016985">
    <property type="protein sequence ID" value="KMU84595.1"/>
    <property type="molecule type" value="Genomic_DNA"/>
</dbReference>
<dbReference type="Pfam" id="PF13193">
    <property type="entry name" value="AMP-binding_C"/>
    <property type="match status" value="1"/>
</dbReference>
<protein>
    <submittedName>
        <fullName evidence="4">Luciferin 4-monooxygenase</fullName>
    </submittedName>
</protein>
<dbReference type="InterPro" id="IPR025110">
    <property type="entry name" value="AMP-bd_C"/>
</dbReference>
<keyword evidence="4" id="KW-0560">Oxidoreductase</keyword>
<dbReference type="InterPro" id="IPR020845">
    <property type="entry name" value="AMP-binding_CS"/>
</dbReference>
<dbReference type="PROSITE" id="PS00455">
    <property type="entry name" value="AMP_BINDING"/>
    <property type="match status" value="1"/>
</dbReference>
<dbReference type="Gene3D" id="3.30.300.30">
    <property type="match status" value="1"/>
</dbReference>
<organism evidence="4 5">
    <name type="scientific">Coccidioides immitis H538.4</name>
    <dbReference type="NCBI Taxonomy" id="396776"/>
    <lineage>
        <taxon>Eukaryota</taxon>
        <taxon>Fungi</taxon>
        <taxon>Dikarya</taxon>
        <taxon>Ascomycota</taxon>
        <taxon>Pezizomycotina</taxon>
        <taxon>Eurotiomycetes</taxon>
        <taxon>Eurotiomycetidae</taxon>
        <taxon>Onygenales</taxon>
        <taxon>Onygenaceae</taxon>
        <taxon>Coccidioides</taxon>
    </lineage>
</organism>
<keyword evidence="4" id="KW-0503">Monooxygenase</keyword>
<dbReference type="GO" id="GO:0004497">
    <property type="term" value="F:monooxygenase activity"/>
    <property type="evidence" value="ECO:0007669"/>
    <property type="project" value="UniProtKB-KW"/>
</dbReference>
<evidence type="ECO:0000256" key="1">
    <source>
        <dbReference type="SAM" id="MobiDB-lite"/>
    </source>
</evidence>
<dbReference type="SUPFAM" id="SSF56801">
    <property type="entry name" value="Acetyl-CoA synthetase-like"/>
    <property type="match status" value="1"/>
</dbReference>
<dbReference type="InterPro" id="IPR045851">
    <property type="entry name" value="AMP-bd_C_sf"/>
</dbReference>
<dbReference type="PANTHER" id="PTHR24096:SF422">
    <property type="entry name" value="BCDNA.GH02901"/>
    <property type="match status" value="1"/>
</dbReference>
<dbReference type="InterPro" id="IPR000873">
    <property type="entry name" value="AMP-dep_synth/lig_dom"/>
</dbReference>
<dbReference type="Pfam" id="PF00501">
    <property type="entry name" value="AMP-binding"/>
    <property type="match status" value="1"/>
</dbReference>
<proteinExistence type="predicted"/>
<evidence type="ECO:0000259" key="2">
    <source>
        <dbReference type="Pfam" id="PF00501"/>
    </source>
</evidence>
<dbReference type="Proteomes" id="UP000054563">
    <property type="component" value="Unassembled WGS sequence"/>
</dbReference>
<evidence type="ECO:0000313" key="4">
    <source>
        <dbReference type="EMBL" id="KMU84595.1"/>
    </source>
</evidence>
<accession>A0A0J8RHH5</accession>
<feature type="domain" description="AMP-binding enzyme C-terminal" evidence="3">
    <location>
        <begin position="470"/>
        <end position="548"/>
    </location>
</feature>
<name>A0A0J8RHH5_COCIT</name>
<feature type="region of interest" description="Disordered" evidence="1">
    <location>
        <begin position="1"/>
        <end position="32"/>
    </location>
</feature>
<dbReference type="STRING" id="396776.A0A0J8RHH5"/>
<feature type="domain" description="AMP-dependent synthetase/ligase" evidence="2">
    <location>
        <begin position="113"/>
        <end position="419"/>
    </location>
</feature>
<evidence type="ECO:0000259" key="3">
    <source>
        <dbReference type="Pfam" id="PF13193"/>
    </source>
</evidence>
<dbReference type="Gene3D" id="3.40.50.980">
    <property type="match status" value="2"/>
</dbReference>
<dbReference type="AlphaFoldDB" id="A0A0J8RHH5"/>
<dbReference type="Gene3D" id="2.30.38.10">
    <property type="entry name" value="Luciferase, Domain 3"/>
    <property type="match status" value="1"/>
</dbReference>
<reference evidence="5" key="1">
    <citation type="journal article" date="2010" name="Genome Res.">
        <title>Population genomic sequencing of Coccidioides fungi reveals recent hybridization and transposon control.</title>
        <authorList>
            <person name="Neafsey D.E."/>
            <person name="Barker B.M."/>
            <person name="Sharpton T.J."/>
            <person name="Stajich J.E."/>
            <person name="Park D.J."/>
            <person name="Whiston E."/>
            <person name="Hung C.-Y."/>
            <person name="McMahan C."/>
            <person name="White J."/>
            <person name="Sykes S."/>
            <person name="Heiman D."/>
            <person name="Young S."/>
            <person name="Zeng Q."/>
            <person name="Abouelleil A."/>
            <person name="Aftuck L."/>
            <person name="Bessette D."/>
            <person name="Brown A."/>
            <person name="FitzGerald M."/>
            <person name="Lui A."/>
            <person name="Macdonald J.P."/>
            <person name="Priest M."/>
            <person name="Orbach M.J."/>
            <person name="Galgiani J.N."/>
            <person name="Kirkland T.N."/>
            <person name="Cole G.T."/>
            <person name="Birren B.W."/>
            <person name="Henn M.R."/>
            <person name="Taylor J.W."/>
            <person name="Rounsley S.D."/>
        </authorList>
    </citation>
    <scope>NUCLEOTIDE SEQUENCE [LARGE SCALE GENOMIC DNA]</scope>
    <source>
        <strain evidence="5">H538.4</strain>
    </source>
</reference>
<gene>
    <name evidence="4" type="ORF">CIHG_02379</name>
</gene>
<evidence type="ECO:0000313" key="5">
    <source>
        <dbReference type="Proteomes" id="UP000054563"/>
    </source>
</evidence>
<dbReference type="eggNOG" id="KOG1176">
    <property type="taxonomic scope" value="Eukaryota"/>
</dbReference>